<evidence type="ECO:0000313" key="2">
    <source>
        <dbReference type="EMBL" id="GAG74904.1"/>
    </source>
</evidence>
<dbReference type="EMBL" id="BART01017068">
    <property type="protein sequence ID" value="GAG74904.1"/>
    <property type="molecule type" value="Genomic_DNA"/>
</dbReference>
<accession>X0ZZC3</accession>
<keyword evidence="1" id="KW-0812">Transmembrane</keyword>
<proteinExistence type="predicted"/>
<feature type="transmembrane region" description="Helical" evidence="1">
    <location>
        <begin position="20"/>
        <end position="41"/>
    </location>
</feature>
<organism evidence="2">
    <name type="scientific">marine sediment metagenome</name>
    <dbReference type="NCBI Taxonomy" id="412755"/>
    <lineage>
        <taxon>unclassified sequences</taxon>
        <taxon>metagenomes</taxon>
        <taxon>ecological metagenomes</taxon>
    </lineage>
</organism>
<sequence>MRKDLAVAQLGAIEMSKYQMITSVVLVSIYFPCVATFVMLLKEGWKNLLGSLAVLAAVIFLYGGLINLIWTLLGVQ</sequence>
<name>X0ZZC3_9ZZZZ</name>
<protein>
    <recommendedName>
        <fullName evidence="3">Nucleoside transporter/FeoB GTPase Gate domain-containing protein</fullName>
    </recommendedName>
</protein>
<reference evidence="2" key="1">
    <citation type="journal article" date="2014" name="Front. Microbiol.">
        <title>High frequency of phylogenetically diverse reductive dehalogenase-homologous genes in deep subseafloor sedimentary metagenomes.</title>
        <authorList>
            <person name="Kawai M."/>
            <person name="Futagami T."/>
            <person name="Toyoda A."/>
            <person name="Takaki Y."/>
            <person name="Nishi S."/>
            <person name="Hori S."/>
            <person name="Arai W."/>
            <person name="Tsubouchi T."/>
            <person name="Morono Y."/>
            <person name="Uchiyama I."/>
            <person name="Ito T."/>
            <person name="Fujiyama A."/>
            <person name="Inagaki F."/>
            <person name="Takami H."/>
        </authorList>
    </citation>
    <scope>NUCLEOTIDE SEQUENCE</scope>
    <source>
        <strain evidence="2">Expedition CK06-06</strain>
    </source>
</reference>
<gene>
    <name evidence="2" type="ORF">S01H4_32604</name>
</gene>
<evidence type="ECO:0008006" key="3">
    <source>
        <dbReference type="Google" id="ProtNLM"/>
    </source>
</evidence>
<feature type="transmembrane region" description="Helical" evidence="1">
    <location>
        <begin position="48"/>
        <end position="73"/>
    </location>
</feature>
<comment type="caution">
    <text evidence="2">The sequence shown here is derived from an EMBL/GenBank/DDBJ whole genome shotgun (WGS) entry which is preliminary data.</text>
</comment>
<keyword evidence="1" id="KW-1133">Transmembrane helix</keyword>
<dbReference type="AlphaFoldDB" id="X0ZZC3"/>
<evidence type="ECO:0000256" key="1">
    <source>
        <dbReference type="SAM" id="Phobius"/>
    </source>
</evidence>
<keyword evidence="1" id="KW-0472">Membrane</keyword>